<evidence type="ECO:0000256" key="1">
    <source>
        <dbReference type="SAM" id="Phobius"/>
    </source>
</evidence>
<dbReference type="EMBL" id="BLAE01000017">
    <property type="protein sequence ID" value="GES09749.1"/>
    <property type="molecule type" value="Genomic_DNA"/>
</dbReference>
<evidence type="ECO:0000313" key="4">
    <source>
        <dbReference type="Proteomes" id="UP000331127"/>
    </source>
</evidence>
<dbReference type="Proteomes" id="UP000331127">
    <property type="component" value="Unassembled WGS sequence"/>
</dbReference>
<evidence type="ECO:0000259" key="2">
    <source>
        <dbReference type="Pfam" id="PF00689"/>
    </source>
</evidence>
<gene>
    <name evidence="3" type="ORF">Amac_033450</name>
</gene>
<comment type="caution">
    <text evidence="3">The sequence shown here is derived from an EMBL/GenBank/DDBJ whole genome shotgun (WGS) entry which is preliminary data.</text>
</comment>
<protein>
    <recommendedName>
        <fullName evidence="2">Cation-transporting P-type ATPase C-terminal domain-containing protein</fullName>
    </recommendedName>
</protein>
<name>A0A5M3WNM1_9ACTN</name>
<sequence length="50" mass="5637">MSRPPRPRSQGVISRDMLVRAWGYLGLVSAALVLLTFFYVLLRSARTSAR</sequence>
<keyword evidence="1" id="KW-0472">Membrane</keyword>
<accession>A0A5M3WNM1</accession>
<dbReference type="Gene3D" id="1.20.1110.10">
    <property type="entry name" value="Calcium-transporting ATPase, transmembrane domain"/>
    <property type="match status" value="1"/>
</dbReference>
<dbReference type="AlphaFoldDB" id="A0A5M3WNM1"/>
<keyword evidence="1" id="KW-0812">Transmembrane</keyword>
<proteinExistence type="predicted"/>
<dbReference type="InterPro" id="IPR006068">
    <property type="entry name" value="ATPase_P-typ_cation-transptr_C"/>
</dbReference>
<dbReference type="SUPFAM" id="SSF81665">
    <property type="entry name" value="Calcium ATPase, transmembrane domain M"/>
    <property type="match status" value="1"/>
</dbReference>
<feature type="transmembrane region" description="Helical" evidence="1">
    <location>
        <begin position="21"/>
        <end position="42"/>
    </location>
</feature>
<organism evidence="3 4">
    <name type="scientific">Acrocarpospora macrocephala</name>
    <dbReference type="NCBI Taxonomy" id="150177"/>
    <lineage>
        <taxon>Bacteria</taxon>
        <taxon>Bacillati</taxon>
        <taxon>Actinomycetota</taxon>
        <taxon>Actinomycetes</taxon>
        <taxon>Streptosporangiales</taxon>
        <taxon>Streptosporangiaceae</taxon>
        <taxon>Acrocarpospora</taxon>
    </lineage>
</organism>
<dbReference type="InterPro" id="IPR023298">
    <property type="entry name" value="ATPase_P-typ_TM_dom_sf"/>
</dbReference>
<reference evidence="3 4" key="1">
    <citation type="submission" date="2019-10" db="EMBL/GenBank/DDBJ databases">
        <title>Whole genome shotgun sequence of Acrocarpospora macrocephala NBRC 16266.</title>
        <authorList>
            <person name="Ichikawa N."/>
            <person name="Kimura A."/>
            <person name="Kitahashi Y."/>
            <person name="Komaki H."/>
            <person name="Oguchi A."/>
        </authorList>
    </citation>
    <scope>NUCLEOTIDE SEQUENCE [LARGE SCALE GENOMIC DNA]</scope>
    <source>
        <strain evidence="3 4">NBRC 16266</strain>
    </source>
</reference>
<dbReference type="Pfam" id="PF00689">
    <property type="entry name" value="Cation_ATPase_C"/>
    <property type="match status" value="1"/>
</dbReference>
<keyword evidence="4" id="KW-1185">Reference proteome</keyword>
<keyword evidence="1" id="KW-1133">Transmembrane helix</keyword>
<feature type="domain" description="Cation-transporting P-type ATPase C-terminal" evidence="2">
    <location>
        <begin position="1"/>
        <end position="42"/>
    </location>
</feature>
<evidence type="ECO:0000313" key="3">
    <source>
        <dbReference type="EMBL" id="GES09749.1"/>
    </source>
</evidence>